<keyword evidence="2" id="KW-1185">Reference proteome</keyword>
<gene>
    <name evidence="1" type="ORF">FVB9532_01551</name>
</gene>
<evidence type="ECO:0000313" key="2">
    <source>
        <dbReference type="Proteomes" id="UP000356253"/>
    </source>
</evidence>
<organism evidence="1 2">
    <name type="scientific">Mesonia oceanica</name>
    <dbReference type="NCBI Taxonomy" id="2687242"/>
    <lineage>
        <taxon>Bacteria</taxon>
        <taxon>Pseudomonadati</taxon>
        <taxon>Bacteroidota</taxon>
        <taxon>Flavobacteriia</taxon>
        <taxon>Flavobacteriales</taxon>
        <taxon>Flavobacteriaceae</taxon>
        <taxon>Mesonia</taxon>
    </lineage>
</organism>
<name>A0AC61Y708_9FLAO</name>
<reference evidence="1" key="1">
    <citation type="submission" date="2019-09" db="EMBL/GenBank/DDBJ databases">
        <authorList>
            <person name="Rodrigo-Torres L."/>
            <person name="Arahal R. D."/>
            <person name="Lucena T."/>
        </authorList>
    </citation>
    <scope>NUCLEOTIDE SEQUENCE</scope>
    <source>
        <strain evidence="1">ISS653</strain>
    </source>
</reference>
<protein>
    <submittedName>
        <fullName evidence="1">Uncharacterized protein</fullName>
    </submittedName>
</protein>
<comment type="caution">
    <text evidence="1">The sequence shown here is derived from an EMBL/GenBank/DDBJ whole genome shotgun (WGS) entry which is preliminary data.</text>
</comment>
<dbReference type="Proteomes" id="UP000356253">
    <property type="component" value="Unassembled WGS sequence"/>
</dbReference>
<accession>A0AC61Y708</accession>
<proteinExistence type="predicted"/>
<evidence type="ECO:0000313" key="1">
    <source>
        <dbReference type="EMBL" id="VVV00282.1"/>
    </source>
</evidence>
<sequence>MSILIAQDGLSFCILNKKQNSIENFHTESFSKILNPEKILEELKKAFKFHLLEETKQKITSVKVIYSNALYSIVPHTYFSEENLTDYLKFNIKILKTDFIAFDHIEAIEAKNVFIPYTNINNYLLDNFGEFNYKHASTLFIEQFSEIANQTEAYVYVEKNMLSLYIFKDKELLLANSFEYFTPQDFIYYILFCFEQLKLDTEKVRLKILGKINETDSTYNYLYTYIKEIEFLNTSLLTTNFTNLSQKQINPKQNFLLLSNLL</sequence>
<dbReference type="EMBL" id="CABVMM010000005">
    <property type="protein sequence ID" value="VVV00282.1"/>
    <property type="molecule type" value="Genomic_DNA"/>
</dbReference>